<dbReference type="AlphaFoldDB" id="A0A9D4Z4Q4"/>
<organism evidence="4 5">
    <name type="scientific">Adiantum capillus-veneris</name>
    <name type="common">Maidenhair fern</name>
    <dbReference type="NCBI Taxonomy" id="13818"/>
    <lineage>
        <taxon>Eukaryota</taxon>
        <taxon>Viridiplantae</taxon>
        <taxon>Streptophyta</taxon>
        <taxon>Embryophyta</taxon>
        <taxon>Tracheophyta</taxon>
        <taxon>Polypodiopsida</taxon>
        <taxon>Polypodiidae</taxon>
        <taxon>Polypodiales</taxon>
        <taxon>Pteridineae</taxon>
        <taxon>Pteridaceae</taxon>
        <taxon>Vittarioideae</taxon>
        <taxon>Adiantum</taxon>
    </lineage>
</organism>
<proteinExistence type="predicted"/>
<dbReference type="Pfam" id="PF00226">
    <property type="entry name" value="DnaJ"/>
    <property type="match status" value="1"/>
</dbReference>
<dbReference type="EMBL" id="JABFUD020000023">
    <property type="protein sequence ID" value="KAI5061120.1"/>
    <property type="molecule type" value="Genomic_DNA"/>
</dbReference>
<feature type="domain" description="J" evidence="3">
    <location>
        <begin position="100"/>
        <end position="166"/>
    </location>
</feature>
<keyword evidence="5" id="KW-1185">Reference proteome</keyword>
<dbReference type="SMART" id="SM00271">
    <property type="entry name" value="DnaJ"/>
    <property type="match status" value="1"/>
</dbReference>
<dbReference type="PROSITE" id="PS50076">
    <property type="entry name" value="DNAJ_2"/>
    <property type="match status" value="1"/>
</dbReference>
<dbReference type="InterPro" id="IPR044618">
    <property type="entry name" value="NdhT-like"/>
</dbReference>
<dbReference type="CDD" id="cd06257">
    <property type="entry name" value="DnaJ"/>
    <property type="match status" value="1"/>
</dbReference>
<sequence>MNGAVENRSLLVGVPVLQFVRRGSRAGGRWQKQQQRRSRGIPRCQWREGWNPVPEKDTRIHWSSPDEGWLGTEEPSSSPGSSSTSLLEELLSTFDSPLDSHYAFLGVRPDVDSEGIKTAYRKLSKLYHPDTTSLPADEAAKNFFKLQKAYDVLSSTEERKIYDWTLAQQISSQQGGGFVWPYEAAETLQGPGFETKVIAKATGDSEYIDFSPQMMAGLFFDGFAFVFSLMVIFYVAFFKHH</sequence>
<dbReference type="Gene3D" id="1.10.287.110">
    <property type="entry name" value="DnaJ domain"/>
    <property type="match status" value="1"/>
</dbReference>
<comment type="caution">
    <text evidence="4">The sequence shown here is derived from an EMBL/GenBank/DDBJ whole genome shotgun (WGS) entry which is preliminary data.</text>
</comment>
<keyword evidence="2" id="KW-0472">Membrane</keyword>
<dbReference type="PANTHER" id="PTHR45283">
    <property type="entry name" value="NAD(P)H-QUINONE OXIDOREDUCTASE SUBUNIT T, CHLOROPLASTIC"/>
    <property type="match status" value="1"/>
</dbReference>
<keyword evidence="2" id="KW-1133">Transmembrane helix</keyword>
<dbReference type="SUPFAM" id="SSF46565">
    <property type="entry name" value="Chaperone J-domain"/>
    <property type="match status" value="1"/>
</dbReference>
<feature type="compositionally biased region" description="Low complexity" evidence="1">
    <location>
        <begin position="70"/>
        <end position="85"/>
    </location>
</feature>
<evidence type="ECO:0000313" key="5">
    <source>
        <dbReference type="Proteomes" id="UP000886520"/>
    </source>
</evidence>
<dbReference type="OrthoDB" id="445556at2759"/>
<dbReference type="InterPro" id="IPR036869">
    <property type="entry name" value="J_dom_sf"/>
</dbReference>
<gene>
    <name evidence="4" type="ORF">GOP47_0023625</name>
</gene>
<evidence type="ECO:0000313" key="4">
    <source>
        <dbReference type="EMBL" id="KAI5061120.1"/>
    </source>
</evidence>
<dbReference type="PANTHER" id="PTHR45283:SF1">
    <property type="entry name" value="NAD(P)H-QUINONE OXIDOREDUCTASE SUBUNIT T, CHLOROPLASTIC"/>
    <property type="match status" value="1"/>
</dbReference>
<feature type="transmembrane region" description="Helical" evidence="2">
    <location>
        <begin position="214"/>
        <end position="237"/>
    </location>
</feature>
<accession>A0A9D4Z4Q4</accession>
<dbReference type="InterPro" id="IPR001623">
    <property type="entry name" value="DnaJ_domain"/>
</dbReference>
<feature type="region of interest" description="Disordered" evidence="1">
    <location>
        <begin position="48"/>
        <end position="85"/>
    </location>
</feature>
<keyword evidence="2" id="KW-0812">Transmembrane</keyword>
<protein>
    <recommendedName>
        <fullName evidence="3">J domain-containing protein</fullName>
    </recommendedName>
</protein>
<evidence type="ECO:0000259" key="3">
    <source>
        <dbReference type="PROSITE" id="PS50076"/>
    </source>
</evidence>
<dbReference type="PRINTS" id="PR00625">
    <property type="entry name" value="JDOMAIN"/>
</dbReference>
<name>A0A9D4Z4Q4_ADICA</name>
<evidence type="ECO:0000256" key="2">
    <source>
        <dbReference type="SAM" id="Phobius"/>
    </source>
</evidence>
<evidence type="ECO:0000256" key="1">
    <source>
        <dbReference type="SAM" id="MobiDB-lite"/>
    </source>
</evidence>
<reference evidence="4" key="1">
    <citation type="submission" date="2021-01" db="EMBL/GenBank/DDBJ databases">
        <title>Adiantum capillus-veneris genome.</title>
        <authorList>
            <person name="Fang Y."/>
            <person name="Liao Q."/>
        </authorList>
    </citation>
    <scope>NUCLEOTIDE SEQUENCE</scope>
    <source>
        <strain evidence="4">H3</strain>
        <tissue evidence="4">Leaf</tissue>
    </source>
</reference>
<dbReference type="Proteomes" id="UP000886520">
    <property type="component" value="Chromosome 23"/>
</dbReference>